<evidence type="ECO:0000313" key="1">
    <source>
        <dbReference type="EMBL" id="KAK2597428.1"/>
    </source>
</evidence>
<evidence type="ECO:0008006" key="3">
    <source>
        <dbReference type="Google" id="ProtNLM"/>
    </source>
</evidence>
<dbReference type="SUPFAM" id="SSF53474">
    <property type="entry name" value="alpha/beta-Hydrolases"/>
    <property type="match status" value="1"/>
</dbReference>
<dbReference type="AlphaFoldDB" id="A0AAJ0CRF1"/>
<reference evidence="1" key="1">
    <citation type="submission" date="2023-06" db="EMBL/GenBank/DDBJ databases">
        <title>Conoideocrella luteorostrata (Hypocreales: Clavicipitaceae), a potential biocontrol fungus for elongate hemlock scale in United States Christmas tree production areas.</title>
        <authorList>
            <person name="Barrett H."/>
            <person name="Lovett B."/>
            <person name="Macias A.M."/>
            <person name="Stajich J.E."/>
            <person name="Kasson M.T."/>
        </authorList>
    </citation>
    <scope>NUCLEOTIDE SEQUENCE</scope>
    <source>
        <strain evidence="1">ARSEF 14590</strain>
    </source>
</reference>
<dbReference type="InterPro" id="IPR029058">
    <property type="entry name" value="AB_hydrolase_fold"/>
</dbReference>
<comment type="caution">
    <text evidence="1">The sequence shown here is derived from an EMBL/GenBank/DDBJ whole genome shotgun (WGS) entry which is preliminary data.</text>
</comment>
<gene>
    <name evidence="1" type="ORF">QQS21_005976</name>
</gene>
<organism evidence="1 2">
    <name type="scientific">Conoideocrella luteorostrata</name>
    <dbReference type="NCBI Taxonomy" id="1105319"/>
    <lineage>
        <taxon>Eukaryota</taxon>
        <taxon>Fungi</taxon>
        <taxon>Dikarya</taxon>
        <taxon>Ascomycota</taxon>
        <taxon>Pezizomycotina</taxon>
        <taxon>Sordariomycetes</taxon>
        <taxon>Hypocreomycetidae</taxon>
        <taxon>Hypocreales</taxon>
        <taxon>Clavicipitaceae</taxon>
        <taxon>Conoideocrella</taxon>
    </lineage>
</organism>
<name>A0AAJ0CRF1_9HYPO</name>
<sequence>MQRNEVEVVQDEDWQCPGRSSGLVTPIFLIHDGGGTTFAYHCLEPLNRLIHGIRNPHFRSGKRFEGGLAEMGDLYTRWIRETVASPTFPRRNGKDGRIDILVGGWSLGGMLSLEVARCLADDRNINVCGILMIDSVYPCAAKQLANSQTISEPPEEGLTKNQILAQRCMTQARRMVGEWQVPVWNGPFAGKRPRAVLLRATGYVPTEGNTVPGLDKHRKDKMLGWGEYDANMFDAVFDVEGHHFDLFAYSRVEETTAVVARALEKLDSVVEKSTMKGDCRGIKSFWSPIMT</sequence>
<accession>A0AAJ0CRF1</accession>
<evidence type="ECO:0000313" key="2">
    <source>
        <dbReference type="Proteomes" id="UP001251528"/>
    </source>
</evidence>
<dbReference type="Proteomes" id="UP001251528">
    <property type="component" value="Unassembled WGS sequence"/>
</dbReference>
<dbReference type="EMBL" id="JASWJB010000105">
    <property type="protein sequence ID" value="KAK2597428.1"/>
    <property type="molecule type" value="Genomic_DNA"/>
</dbReference>
<keyword evidence="2" id="KW-1185">Reference proteome</keyword>
<proteinExistence type="predicted"/>
<dbReference type="Gene3D" id="3.40.50.1820">
    <property type="entry name" value="alpha/beta hydrolase"/>
    <property type="match status" value="1"/>
</dbReference>
<protein>
    <recommendedName>
        <fullName evidence="3">Thioesterase domain-containing protein</fullName>
    </recommendedName>
</protein>